<accession>A0A7R9P1U6</accession>
<gene>
    <name evidence="1" type="ORF">TTEB3V08_LOCUS12064</name>
</gene>
<dbReference type="EMBL" id="OE011424">
    <property type="protein sequence ID" value="CAD7464185.1"/>
    <property type="molecule type" value="Genomic_DNA"/>
</dbReference>
<dbReference type="AlphaFoldDB" id="A0A7R9P1U6"/>
<name>A0A7R9P1U6_9NEOP</name>
<evidence type="ECO:0000313" key="1">
    <source>
        <dbReference type="EMBL" id="CAD7464185.1"/>
    </source>
</evidence>
<proteinExistence type="predicted"/>
<reference evidence="1" key="1">
    <citation type="submission" date="2020-11" db="EMBL/GenBank/DDBJ databases">
        <authorList>
            <person name="Tran Van P."/>
        </authorList>
    </citation>
    <scope>NUCLEOTIDE SEQUENCE</scope>
</reference>
<sequence>MAAATTGRVTRSASVRGSLGLVHTSVFLTCGVAAVLRDRSCVCGTVAVLWGTAGQYARKMDVRYRNVTGGLRKDYLGYVDHMSAVLGVPFNGAALGRFLASIAVMTPGRLPKWFFTLARSASTMLEDVAAFSFLIEAESTS</sequence>
<protein>
    <submittedName>
        <fullName evidence="1">Uncharacterized protein</fullName>
    </submittedName>
</protein>
<organism evidence="1">
    <name type="scientific">Timema tahoe</name>
    <dbReference type="NCBI Taxonomy" id="61484"/>
    <lineage>
        <taxon>Eukaryota</taxon>
        <taxon>Metazoa</taxon>
        <taxon>Ecdysozoa</taxon>
        <taxon>Arthropoda</taxon>
        <taxon>Hexapoda</taxon>
        <taxon>Insecta</taxon>
        <taxon>Pterygota</taxon>
        <taxon>Neoptera</taxon>
        <taxon>Polyneoptera</taxon>
        <taxon>Phasmatodea</taxon>
        <taxon>Timematodea</taxon>
        <taxon>Timematoidea</taxon>
        <taxon>Timematidae</taxon>
        <taxon>Timema</taxon>
    </lineage>
</organism>